<evidence type="ECO:0000259" key="5">
    <source>
        <dbReference type="Pfam" id="PF17675"/>
    </source>
</evidence>
<feature type="domain" description="Atg6 BARA" evidence="4">
    <location>
        <begin position="452"/>
        <end position="638"/>
    </location>
</feature>
<reference evidence="6 7" key="1">
    <citation type="journal article" date="2018" name="Front. Microbiol.">
        <title>Prospects for Fungal Bioremediation of Acidic Radioactive Waste Sites: Characterization and Genome Sequence of Rhodotorula taiwanensis MD1149.</title>
        <authorList>
            <person name="Tkavc R."/>
            <person name="Matrosova V.Y."/>
            <person name="Grichenko O.E."/>
            <person name="Gostincar C."/>
            <person name="Volpe R.P."/>
            <person name="Klimenkova P."/>
            <person name="Gaidamakova E.K."/>
            <person name="Zhou C.E."/>
            <person name="Stewart B.J."/>
            <person name="Lyman M.G."/>
            <person name="Malfatti S.A."/>
            <person name="Rubinfeld B."/>
            <person name="Courtot M."/>
            <person name="Singh J."/>
            <person name="Dalgard C.L."/>
            <person name="Hamilton T."/>
            <person name="Frey K.G."/>
            <person name="Gunde-Cimerman N."/>
            <person name="Dugan L."/>
            <person name="Daly M.J."/>
        </authorList>
    </citation>
    <scope>NUCLEOTIDE SEQUENCE [LARGE SCALE GENOMIC DNA]</scope>
    <source>
        <strain evidence="6 7">MD1149</strain>
    </source>
</reference>
<organism evidence="6 7">
    <name type="scientific">Rhodotorula taiwanensis</name>
    <dbReference type="NCBI Taxonomy" id="741276"/>
    <lineage>
        <taxon>Eukaryota</taxon>
        <taxon>Fungi</taxon>
        <taxon>Dikarya</taxon>
        <taxon>Basidiomycota</taxon>
        <taxon>Pucciniomycotina</taxon>
        <taxon>Microbotryomycetes</taxon>
        <taxon>Sporidiobolales</taxon>
        <taxon>Sporidiobolaceae</taxon>
        <taxon>Rhodotorula</taxon>
    </lineage>
</organism>
<evidence type="ECO:0000256" key="2">
    <source>
        <dbReference type="SAM" id="Coils"/>
    </source>
</evidence>
<feature type="region of interest" description="Disordered" evidence="3">
    <location>
        <begin position="166"/>
        <end position="227"/>
    </location>
</feature>
<dbReference type="GO" id="GO:0000045">
    <property type="term" value="P:autophagosome assembly"/>
    <property type="evidence" value="ECO:0007669"/>
    <property type="project" value="TreeGrafter"/>
</dbReference>
<feature type="region of interest" description="Disordered" evidence="3">
    <location>
        <begin position="69"/>
        <end position="111"/>
    </location>
</feature>
<gene>
    <name evidence="6" type="ORF">BMF94_1310</name>
</gene>
<evidence type="ECO:0000256" key="3">
    <source>
        <dbReference type="SAM" id="MobiDB-lite"/>
    </source>
</evidence>
<sequence length="639" mass="68472">MYHVNANCQRCRQPLIPASLPSSSSLPPASRRPPHLAPNRLATIQDSIAALSPSAYDFLSASDRFPLAAAPAPAPSSSTSSAAPPSPSRPVIQDAQAPPLAEPNATKRYQRSYPQMYRVATRAQAAPAGTGVSRLVVPAPATGQPRRPLGPQESFVVLTDSVLRPPSGGASAITPGAVGPTPPTAPSSAAGSGQPLGQATFPTPDETADLTGGTNNARGGPHGGSLESHLAQLSALYALLSAPPPAPSASSSATSPATTAPVGGGTGLPHPLCTECTELLFELMTRELDALKKERERLLGFEKEVVKRREEAIKALLGDKARPGTAAAANGVELKEALERDIVKLKKAEAHAIAELKSVEAQKAALVADREALDAEEAQLAEEEAEFWKDHCKYLLRRDEMQDRESALRTRLANGRKELDKLQRTNVYSEFDSPVALNVSRRMLARVLILEHDAFCIGQEAGFGTINGLRLGRLPSVNVDWPEINAAWGHTLLLLSTIAHKFGFRHFRGYRLVPCGSFSTIEKLEEGAEEAMGLSGRGGEEKGAVVAVYELYGSGDFAVTRLLQNRRFDMAMVAFLECLRQLVDFVTARDPKVRVPHAVVKDRIGDVSIKLQFGSDEAWTRALRHVLLDLKILLSRASL</sequence>
<dbReference type="InterPro" id="IPR038274">
    <property type="entry name" value="Atg6/Beclin_C_sf"/>
</dbReference>
<dbReference type="GO" id="GO:0034272">
    <property type="term" value="C:phosphatidylinositol 3-kinase complex, class III, type II"/>
    <property type="evidence" value="ECO:0007669"/>
    <property type="project" value="TreeGrafter"/>
</dbReference>
<dbReference type="InterPro" id="IPR041691">
    <property type="entry name" value="Atg6/beclin_CC"/>
</dbReference>
<keyword evidence="7" id="KW-1185">Reference proteome</keyword>
<proteinExistence type="inferred from homology"/>
<dbReference type="OrthoDB" id="20368at2759"/>
<dbReference type="GO" id="GO:0000423">
    <property type="term" value="P:mitophagy"/>
    <property type="evidence" value="ECO:0007669"/>
    <property type="project" value="TreeGrafter"/>
</dbReference>
<dbReference type="GO" id="GO:0006995">
    <property type="term" value="P:cellular response to nitrogen starvation"/>
    <property type="evidence" value="ECO:0007669"/>
    <property type="project" value="TreeGrafter"/>
</dbReference>
<dbReference type="GO" id="GO:0045324">
    <property type="term" value="P:late endosome to vacuole transport"/>
    <property type="evidence" value="ECO:0007669"/>
    <property type="project" value="TreeGrafter"/>
</dbReference>
<dbReference type="GO" id="GO:0043548">
    <property type="term" value="F:phosphatidylinositol 3-kinase binding"/>
    <property type="evidence" value="ECO:0007669"/>
    <property type="project" value="TreeGrafter"/>
</dbReference>
<dbReference type="Gene3D" id="1.10.418.40">
    <property type="entry name" value="Autophagy protein 6/Beclin 1"/>
    <property type="match status" value="1"/>
</dbReference>
<dbReference type="PANTHER" id="PTHR12768">
    <property type="entry name" value="BECLIN 1"/>
    <property type="match status" value="1"/>
</dbReference>
<feature type="compositionally biased region" description="Low complexity" evidence="3">
    <location>
        <begin position="17"/>
        <end position="29"/>
    </location>
</feature>
<evidence type="ECO:0000259" key="4">
    <source>
        <dbReference type="Pfam" id="PF04111"/>
    </source>
</evidence>
<evidence type="ECO:0000313" key="7">
    <source>
        <dbReference type="Proteomes" id="UP000237144"/>
    </source>
</evidence>
<protein>
    <submittedName>
        <fullName evidence="6">Uncharacterized protein</fullName>
    </submittedName>
</protein>
<dbReference type="AlphaFoldDB" id="A0A2S5BFZ5"/>
<dbReference type="InterPro" id="IPR040455">
    <property type="entry name" value="Atg6_BARA"/>
</dbReference>
<feature type="region of interest" description="Disordered" evidence="3">
    <location>
        <begin position="16"/>
        <end position="39"/>
    </location>
</feature>
<dbReference type="PANTHER" id="PTHR12768:SF4">
    <property type="entry name" value="BECLIN-1"/>
    <property type="match status" value="1"/>
</dbReference>
<dbReference type="Proteomes" id="UP000237144">
    <property type="component" value="Unassembled WGS sequence"/>
</dbReference>
<feature type="domain" description="Atg6/beclin coiled-coil" evidence="5">
    <location>
        <begin position="271"/>
        <end position="416"/>
    </location>
</feature>
<keyword evidence="2" id="KW-0175">Coiled coil</keyword>
<accession>A0A2S5BFZ5</accession>
<dbReference type="GO" id="GO:0034271">
    <property type="term" value="C:phosphatidylinositol 3-kinase complex, class III, type I"/>
    <property type="evidence" value="ECO:0007669"/>
    <property type="project" value="TreeGrafter"/>
</dbReference>
<dbReference type="InterPro" id="IPR007243">
    <property type="entry name" value="Atg6/Beclin"/>
</dbReference>
<dbReference type="Pfam" id="PF04111">
    <property type="entry name" value="APG6"/>
    <property type="match status" value="1"/>
</dbReference>
<dbReference type="Gene3D" id="6.10.250.3110">
    <property type="match status" value="1"/>
</dbReference>
<feature type="compositionally biased region" description="Low complexity" evidence="3">
    <location>
        <begin position="186"/>
        <end position="199"/>
    </location>
</feature>
<dbReference type="GO" id="GO:0030674">
    <property type="term" value="F:protein-macromolecule adaptor activity"/>
    <property type="evidence" value="ECO:0007669"/>
    <property type="project" value="TreeGrafter"/>
</dbReference>
<dbReference type="Pfam" id="PF17675">
    <property type="entry name" value="APG6_N"/>
    <property type="match status" value="1"/>
</dbReference>
<feature type="compositionally biased region" description="Low complexity" evidence="3">
    <location>
        <begin position="248"/>
        <end position="261"/>
    </location>
</feature>
<feature type="region of interest" description="Disordered" evidence="3">
    <location>
        <begin position="242"/>
        <end position="268"/>
    </location>
</feature>
<comment type="caution">
    <text evidence="6">The sequence shown here is derived from an EMBL/GenBank/DDBJ whole genome shotgun (WGS) entry which is preliminary data.</text>
</comment>
<dbReference type="EMBL" id="PJQD01000013">
    <property type="protein sequence ID" value="POY75687.1"/>
    <property type="molecule type" value="Genomic_DNA"/>
</dbReference>
<comment type="similarity">
    <text evidence="1">Belongs to the beclin family.</text>
</comment>
<dbReference type="GO" id="GO:0000407">
    <property type="term" value="C:phagophore assembly site"/>
    <property type="evidence" value="ECO:0007669"/>
    <property type="project" value="TreeGrafter"/>
</dbReference>
<dbReference type="STRING" id="741276.A0A2S5BFZ5"/>
<evidence type="ECO:0000313" key="6">
    <source>
        <dbReference type="EMBL" id="POY75687.1"/>
    </source>
</evidence>
<feature type="coiled-coil region" evidence="2">
    <location>
        <begin position="335"/>
        <end position="425"/>
    </location>
</feature>
<name>A0A2S5BFZ5_9BASI</name>
<feature type="compositionally biased region" description="Low complexity" evidence="3">
    <location>
        <begin position="69"/>
        <end position="83"/>
    </location>
</feature>
<evidence type="ECO:0000256" key="1">
    <source>
        <dbReference type="ARBA" id="ARBA00005965"/>
    </source>
</evidence>